<name>A0A0G1UZM3_9BACT</name>
<feature type="region of interest" description="Disordered" evidence="1">
    <location>
        <begin position="28"/>
        <end position="50"/>
    </location>
</feature>
<evidence type="ECO:0000313" key="2">
    <source>
        <dbReference type="EMBL" id="KKU63140.1"/>
    </source>
</evidence>
<gene>
    <name evidence="2" type="ORF">UX86_C0032G0003</name>
</gene>
<dbReference type="Proteomes" id="UP000034502">
    <property type="component" value="Unassembled WGS sequence"/>
</dbReference>
<dbReference type="EMBL" id="LCNU01000032">
    <property type="protein sequence ID" value="KKU63140.1"/>
    <property type="molecule type" value="Genomic_DNA"/>
</dbReference>
<proteinExistence type="predicted"/>
<reference evidence="2 3" key="1">
    <citation type="journal article" date="2015" name="Nature">
        <title>rRNA introns, odd ribosomes, and small enigmatic genomes across a large radiation of phyla.</title>
        <authorList>
            <person name="Brown C.T."/>
            <person name="Hug L.A."/>
            <person name="Thomas B.C."/>
            <person name="Sharon I."/>
            <person name="Castelle C.J."/>
            <person name="Singh A."/>
            <person name="Wilkins M.J."/>
            <person name="Williams K.H."/>
            <person name="Banfield J.F."/>
        </authorList>
    </citation>
    <scope>NUCLEOTIDE SEQUENCE [LARGE SCALE GENOMIC DNA]</scope>
</reference>
<dbReference type="AlphaFoldDB" id="A0A0G1UZM3"/>
<protein>
    <submittedName>
        <fullName evidence="2">Uncharacterized protein</fullName>
    </submittedName>
</protein>
<evidence type="ECO:0000256" key="1">
    <source>
        <dbReference type="SAM" id="MobiDB-lite"/>
    </source>
</evidence>
<comment type="caution">
    <text evidence="2">The sequence shown here is derived from an EMBL/GenBank/DDBJ whole genome shotgun (WGS) entry which is preliminary data.</text>
</comment>
<organism evidence="2 3">
    <name type="scientific">Candidatus Amesbacteria bacterium GW2011_GWC1_47_15</name>
    <dbReference type="NCBI Taxonomy" id="1618364"/>
    <lineage>
        <taxon>Bacteria</taxon>
        <taxon>Candidatus Amesiibacteriota</taxon>
    </lineage>
</organism>
<accession>A0A0G1UZM3</accession>
<evidence type="ECO:0000313" key="3">
    <source>
        <dbReference type="Proteomes" id="UP000034502"/>
    </source>
</evidence>
<dbReference type="STRING" id="1618364.UX86_C0032G0003"/>
<sequence>MNAAIVVAGGGDMSGIFPEDVRSCWGDSDNPWSKEQMASAADSHGGRVTSVSSVRVEHGSNGITSRAIFSTNRGEVSISGVNFYKAFNLRAPGALALKSQLFNIEKK</sequence>